<dbReference type="SUPFAM" id="SSF48371">
    <property type="entry name" value="ARM repeat"/>
    <property type="match status" value="1"/>
</dbReference>
<organism evidence="1">
    <name type="scientific">Mesoaciditoga lauensis</name>
    <dbReference type="NCBI Taxonomy" id="1495039"/>
    <lineage>
        <taxon>Bacteria</taxon>
        <taxon>Thermotogati</taxon>
        <taxon>Thermotogota</taxon>
        <taxon>Thermotogae</taxon>
        <taxon>Mesoaciditogales</taxon>
        <taxon>Mesoaciditogaceae</taxon>
        <taxon>Mesoaciditoga</taxon>
    </lineage>
</organism>
<name>A0A7V3RDM7_9BACT</name>
<evidence type="ECO:0008006" key="2">
    <source>
        <dbReference type="Google" id="ProtNLM"/>
    </source>
</evidence>
<dbReference type="InterPro" id="IPR021133">
    <property type="entry name" value="HEAT_type_2"/>
</dbReference>
<dbReference type="PROSITE" id="PS50077">
    <property type="entry name" value="HEAT_REPEAT"/>
    <property type="match status" value="1"/>
</dbReference>
<evidence type="ECO:0000313" key="1">
    <source>
        <dbReference type="EMBL" id="HGE74647.1"/>
    </source>
</evidence>
<dbReference type="Gene3D" id="1.25.10.10">
    <property type="entry name" value="Leucine-rich Repeat Variant"/>
    <property type="match status" value="1"/>
</dbReference>
<dbReference type="AlphaFoldDB" id="A0A7V3RDM7"/>
<dbReference type="InterPro" id="IPR011989">
    <property type="entry name" value="ARM-like"/>
</dbReference>
<protein>
    <recommendedName>
        <fullName evidence="2">HEAT repeat domain-containing protein</fullName>
    </recommendedName>
</protein>
<comment type="caution">
    <text evidence="1">The sequence shown here is derived from an EMBL/GenBank/DDBJ whole genome shotgun (WGS) entry which is preliminary data.</text>
</comment>
<proteinExistence type="predicted"/>
<sequence>MKYETKKMFRNVKERIITDEIKKISEGLNSPNGLTVAITFDELRRLKDRWHVEDAKTALSRIEDATVISAINYLVSCEYPLSMNEIFPLTKKGERIKKALSNLASFMLPEEGCELLTLLLNDPSSAIKIQILKKISKSHCPAILDNVKALIEDKDFNVKLEAMKVLYDMGENVEEEKLTEIVYDIKLPFSVRKDALKIHVDHSQNALKVLGEIANSPYPKLSESAISLMAKFPCDQTWKLLEPILSNGSLPSDTVKFALKSAAVSCNEKSELEQFALKYLEYPSNDLKITSLKALMAIESQSVPAVIEEFLEGDERSLKLSVIPFVELYPSKENIDFISDELENGDEEVIEKILKVFRKLRVKDERIRDCLLGHSLKVRVEALKVLISTNEIDQDELINIFKSESSLEMKLESLNGILKIAPDRLEELV</sequence>
<dbReference type="InterPro" id="IPR016024">
    <property type="entry name" value="ARM-type_fold"/>
</dbReference>
<reference evidence="1" key="1">
    <citation type="journal article" date="2020" name="mSystems">
        <title>Genome- and Community-Level Interaction Insights into Carbon Utilization and Element Cycling Functions of Hydrothermarchaeota in Hydrothermal Sediment.</title>
        <authorList>
            <person name="Zhou Z."/>
            <person name="Liu Y."/>
            <person name="Xu W."/>
            <person name="Pan J."/>
            <person name="Luo Z.H."/>
            <person name="Li M."/>
        </authorList>
    </citation>
    <scope>NUCLEOTIDE SEQUENCE [LARGE SCALE GENOMIC DNA]</scope>
    <source>
        <strain evidence="1">SpSt-966</strain>
    </source>
</reference>
<dbReference type="EMBL" id="DTPE01000032">
    <property type="protein sequence ID" value="HGE74647.1"/>
    <property type="molecule type" value="Genomic_DNA"/>
</dbReference>
<accession>A0A7V3RDM7</accession>
<gene>
    <name evidence="1" type="ORF">ENX73_00790</name>
</gene>